<dbReference type="GO" id="GO:0006260">
    <property type="term" value="P:DNA replication"/>
    <property type="evidence" value="ECO:0007669"/>
    <property type="project" value="InterPro"/>
</dbReference>
<dbReference type="GO" id="GO:0003677">
    <property type="term" value="F:DNA binding"/>
    <property type="evidence" value="ECO:0007669"/>
    <property type="project" value="InterPro"/>
</dbReference>
<dbReference type="SUPFAM" id="SSF102400">
    <property type="entry name" value="DNA polymerase III chi subunit"/>
    <property type="match status" value="1"/>
</dbReference>
<dbReference type="RefSeq" id="WP_108313240.1">
    <property type="nucleotide sequence ID" value="NZ_NESN01000004.1"/>
</dbReference>
<dbReference type="InterPro" id="IPR007459">
    <property type="entry name" value="DNA_pol3_chi"/>
</dbReference>
<evidence type="ECO:0000313" key="2">
    <source>
        <dbReference type="Proteomes" id="UP000250790"/>
    </source>
</evidence>
<accession>A0A315EA47</accession>
<proteinExistence type="predicted"/>
<sequence length="144" mass="16242">MTRIEFHFNAPERLQYACRLLRKAHGRGLSLGVVGSEAALRQLDAALWTFSETDFLPHSTAADAQDVQDASPIRFHVDPLQLSGMDVLVNLGDDVPQGFEKFERLIEIVATDDHGRMTARQRWRHYTAQGYDLLQHDLSKVSAP</sequence>
<dbReference type="GO" id="GO:0003887">
    <property type="term" value="F:DNA-directed DNA polymerase activity"/>
    <property type="evidence" value="ECO:0007669"/>
    <property type="project" value="InterPro"/>
</dbReference>
<dbReference type="AlphaFoldDB" id="A0A315EA47"/>
<dbReference type="Gene3D" id="3.40.50.10110">
    <property type="entry name" value="DNA polymerase III subunit chi"/>
    <property type="match status" value="1"/>
</dbReference>
<dbReference type="EMBL" id="NESN01000004">
    <property type="protein sequence ID" value="PUE52874.1"/>
    <property type="molecule type" value="Genomic_DNA"/>
</dbReference>
<dbReference type="GO" id="GO:0032298">
    <property type="term" value="P:positive regulation of DNA-templated DNA replication initiation"/>
    <property type="evidence" value="ECO:0007669"/>
    <property type="project" value="TreeGrafter"/>
</dbReference>
<dbReference type="Pfam" id="PF04364">
    <property type="entry name" value="DNA_pol3_chi"/>
    <property type="match status" value="1"/>
</dbReference>
<reference evidence="1 2" key="1">
    <citation type="submission" date="2017-04" db="EMBL/GenBank/DDBJ databases">
        <title>Unexpected and diverse lifestyles within the genus Limnohabitans.</title>
        <authorList>
            <person name="Kasalicky V."/>
            <person name="Mehrshad M."/>
            <person name="Andrei S.-A."/>
            <person name="Salcher M."/>
            <person name="Kratochvilova H."/>
            <person name="Simek K."/>
            <person name="Ghai R."/>
        </authorList>
    </citation>
    <scope>NUCLEOTIDE SEQUENCE [LARGE SCALE GENOMIC DNA]</scope>
    <source>
        <strain evidence="1 2">II-B4</strain>
    </source>
</reference>
<dbReference type="PANTHER" id="PTHR38767">
    <property type="entry name" value="DNA POLYMERASE III SUBUNIT CHI"/>
    <property type="match status" value="1"/>
</dbReference>
<dbReference type="Proteomes" id="UP000250790">
    <property type="component" value="Unassembled WGS sequence"/>
</dbReference>
<protein>
    <submittedName>
        <fullName evidence="1">DNA polymerase III subunit chi</fullName>
    </submittedName>
</protein>
<name>A0A315EA47_9BURK</name>
<gene>
    <name evidence="1" type="ORF">B9Z37_12000</name>
</gene>
<evidence type="ECO:0000313" key="1">
    <source>
        <dbReference type="EMBL" id="PUE52874.1"/>
    </source>
</evidence>
<comment type="caution">
    <text evidence="1">The sequence shown here is derived from an EMBL/GenBank/DDBJ whole genome shotgun (WGS) entry which is preliminary data.</text>
</comment>
<dbReference type="InterPro" id="IPR036768">
    <property type="entry name" value="PolIII_chi_sf"/>
</dbReference>
<keyword evidence="2" id="KW-1185">Reference proteome</keyword>
<dbReference type="OrthoDB" id="5297568at2"/>
<organism evidence="1 2">
    <name type="scientific">Limnohabitans parvus II-B4</name>
    <dbReference type="NCBI Taxonomy" id="1293052"/>
    <lineage>
        <taxon>Bacteria</taxon>
        <taxon>Pseudomonadati</taxon>
        <taxon>Pseudomonadota</taxon>
        <taxon>Betaproteobacteria</taxon>
        <taxon>Burkholderiales</taxon>
        <taxon>Comamonadaceae</taxon>
        <taxon>Limnohabitans</taxon>
    </lineage>
</organism>
<dbReference type="PANTHER" id="PTHR38767:SF1">
    <property type="entry name" value="DNA POLYMERASE III SUBUNIT CHI"/>
    <property type="match status" value="1"/>
</dbReference>